<accession>X1NA57</accession>
<dbReference type="InterPro" id="IPR050491">
    <property type="entry name" value="AmpC-like"/>
</dbReference>
<dbReference type="AlphaFoldDB" id="X1NA57"/>
<comment type="caution">
    <text evidence="4">The sequence shown here is derived from an EMBL/GenBank/DDBJ whole genome shotgun (WGS) entry which is preliminary data.</text>
</comment>
<organism evidence="4">
    <name type="scientific">marine sediment metagenome</name>
    <dbReference type="NCBI Taxonomy" id="412755"/>
    <lineage>
        <taxon>unclassified sequences</taxon>
        <taxon>metagenomes</taxon>
        <taxon>ecological metagenomes</taxon>
    </lineage>
</organism>
<feature type="non-terminal residue" evidence="4">
    <location>
        <position position="275"/>
    </location>
</feature>
<dbReference type="InterPro" id="IPR001466">
    <property type="entry name" value="Beta-lactam-related"/>
</dbReference>
<protein>
    <recommendedName>
        <fullName evidence="3">Beta-lactamase-related domain-containing protein</fullName>
    </recommendedName>
</protein>
<evidence type="ECO:0000313" key="4">
    <source>
        <dbReference type="EMBL" id="GAI23730.1"/>
    </source>
</evidence>
<dbReference type="SUPFAM" id="SSF56601">
    <property type="entry name" value="beta-lactamase/transpeptidase-like"/>
    <property type="match status" value="1"/>
</dbReference>
<reference evidence="4" key="1">
    <citation type="journal article" date="2014" name="Front. Microbiol.">
        <title>High frequency of phylogenetically diverse reductive dehalogenase-homologous genes in deep subseafloor sedimentary metagenomes.</title>
        <authorList>
            <person name="Kawai M."/>
            <person name="Futagami T."/>
            <person name="Toyoda A."/>
            <person name="Takaki Y."/>
            <person name="Nishi S."/>
            <person name="Hori S."/>
            <person name="Arai W."/>
            <person name="Tsubouchi T."/>
            <person name="Morono Y."/>
            <person name="Uchiyama I."/>
            <person name="Ito T."/>
            <person name="Fujiyama A."/>
            <person name="Inagaki F."/>
            <person name="Takami H."/>
        </authorList>
    </citation>
    <scope>NUCLEOTIDE SEQUENCE</scope>
    <source>
        <strain evidence="4">Expedition CK06-06</strain>
    </source>
</reference>
<keyword evidence="2" id="KW-0472">Membrane</keyword>
<sequence length="275" mass="31059">MKLRVHAILGIVMILGSVVETGYGQDAQLQKIDHFIAEKQDSGEFSGNVLIAKDGKVVYLKSFGFANMDHSIPNQPETRFNIGSIGKLFTSIAILQLAQADKLEFTDQIGKHLPDFPKDKREITIHQLLLHTSGLSNYMTNSDYWERKQEYRSIDDVLPLVMNETLLFEPGERNEYSNSGFIVLGAIIEKLSGKKYDAYLRENVWTLAGMTNTGLYYKEDIVKDRSTGYIRVDSATMISNVFDEPPAFSDGGVYSTVEDMLKFDMALQDNKFLNE</sequence>
<dbReference type="EMBL" id="BARV01020114">
    <property type="protein sequence ID" value="GAI23730.1"/>
    <property type="molecule type" value="Genomic_DNA"/>
</dbReference>
<dbReference type="InterPro" id="IPR012338">
    <property type="entry name" value="Beta-lactam/transpept-like"/>
</dbReference>
<gene>
    <name evidence="4" type="ORF">S06H3_33664</name>
</gene>
<evidence type="ECO:0000259" key="3">
    <source>
        <dbReference type="Pfam" id="PF00144"/>
    </source>
</evidence>
<evidence type="ECO:0000256" key="1">
    <source>
        <dbReference type="ARBA" id="ARBA00004370"/>
    </source>
</evidence>
<dbReference type="Gene3D" id="3.40.710.10">
    <property type="entry name" value="DD-peptidase/beta-lactamase superfamily"/>
    <property type="match status" value="1"/>
</dbReference>
<dbReference type="PANTHER" id="PTHR46825">
    <property type="entry name" value="D-ALANYL-D-ALANINE-CARBOXYPEPTIDASE/ENDOPEPTIDASE AMPH"/>
    <property type="match status" value="1"/>
</dbReference>
<comment type="subcellular location">
    <subcellularLocation>
        <location evidence="1">Membrane</location>
    </subcellularLocation>
</comment>
<dbReference type="PANTHER" id="PTHR46825:SF11">
    <property type="entry name" value="PENICILLIN-BINDING PROTEIN 4"/>
    <property type="match status" value="1"/>
</dbReference>
<dbReference type="GO" id="GO:0016020">
    <property type="term" value="C:membrane"/>
    <property type="evidence" value="ECO:0007669"/>
    <property type="project" value="UniProtKB-SubCell"/>
</dbReference>
<evidence type="ECO:0000256" key="2">
    <source>
        <dbReference type="ARBA" id="ARBA00023136"/>
    </source>
</evidence>
<dbReference type="Pfam" id="PF00144">
    <property type="entry name" value="Beta-lactamase"/>
    <property type="match status" value="1"/>
</dbReference>
<name>X1NA57_9ZZZZ</name>
<proteinExistence type="predicted"/>
<feature type="domain" description="Beta-lactamase-related" evidence="3">
    <location>
        <begin position="33"/>
        <end position="273"/>
    </location>
</feature>